<comment type="caution">
    <text evidence="3">The sequence shown here is derived from an EMBL/GenBank/DDBJ whole genome shotgun (WGS) entry which is preliminary data.</text>
</comment>
<dbReference type="PANTHER" id="PTHR48100">
    <property type="entry name" value="BROAD-SPECIFICITY PHOSPHATASE YOR283W-RELATED"/>
    <property type="match status" value="1"/>
</dbReference>
<dbReference type="InterPro" id="IPR050275">
    <property type="entry name" value="PGM_Phosphatase"/>
</dbReference>
<organism evidence="3 4">
    <name type="scientific">Aeromicrobium senzhongii</name>
    <dbReference type="NCBI Taxonomy" id="2663859"/>
    <lineage>
        <taxon>Bacteria</taxon>
        <taxon>Bacillati</taxon>
        <taxon>Actinomycetota</taxon>
        <taxon>Actinomycetes</taxon>
        <taxon>Propionibacteriales</taxon>
        <taxon>Nocardioidaceae</taxon>
        <taxon>Aeromicrobium</taxon>
    </lineage>
</organism>
<evidence type="ECO:0000256" key="2">
    <source>
        <dbReference type="PIRSR" id="PIRSR613078-2"/>
    </source>
</evidence>
<dbReference type="InterPro" id="IPR029033">
    <property type="entry name" value="His_PPase_superfam"/>
</dbReference>
<dbReference type="SUPFAM" id="SSF53254">
    <property type="entry name" value="Phosphoglycerate mutase-like"/>
    <property type="match status" value="1"/>
</dbReference>
<dbReference type="Pfam" id="PF00300">
    <property type="entry name" value="His_Phos_1"/>
    <property type="match status" value="1"/>
</dbReference>
<feature type="active site" description="Proton donor/acceptor" evidence="1">
    <location>
        <position position="83"/>
    </location>
</feature>
<reference evidence="3" key="1">
    <citation type="submission" date="2020-09" db="EMBL/GenBank/DDBJ databases">
        <title>Novel species in genus Aeromicrobium.</title>
        <authorList>
            <person name="Zhang G."/>
        </authorList>
    </citation>
    <scope>NUCLEOTIDE SEQUENCE</scope>
    <source>
        <strain evidence="3">Zg-636</strain>
    </source>
</reference>
<dbReference type="CDD" id="cd07067">
    <property type="entry name" value="HP_PGM_like"/>
    <property type="match status" value="1"/>
</dbReference>
<gene>
    <name evidence="3" type="ORF">IBG24_11600</name>
</gene>
<dbReference type="SMART" id="SM00855">
    <property type="entry name" value="PGAM"/>
    <property type="match status" value="1"/>
</dbReference>
<sequence length="202" mass="21745">MTSVIHLARHGETVWHAENRYAGSSDVGLTERGMEQARDLGAWAAAHGPLTVHSSDLSRAVVTATPAAEALGLELQVRPALREVDFGRGEGLTRAEMAERFPDDLARFLERPAESPLPEGEPGRAAVERALPELRALASQSEAPALVVMHSTLLRLVLCTLLSIDPNRYRSVMPKVRNVAVTTLELSADGRSAALLGFNVPV</sequence>
<evidence type="ECO:0000313" key="3">
    <source>
        <dbReference type="EMBL" id="MBC9226966.1"/>
    </source>
</evidence>
<dbReference type="GO" id="GO:0016791">
    <property type="term" value="F:phosphatase activity"/>
    <property type="evidence" value="ECO:0007669"/>
    <property type="project" value="TreeGrafter"/>
</dbReference>
<name>A0A8I0EV55_9ACTN</name>
<protein>
    <submittedName>
        <fullName evidence="3">Histidine phosphatase family protein</fullName>
    </submittedName>
</protein>
<dbReference type="AlphaFoldDB" id="A0A8I0EV55"/>
<evidence type="ECO:0000256" key="1">
    <source>
        <dbReference type="PIRSR" id="PIRSR613078-1"/>
    </source>
</evidence>
<evidence type="ECO:0000313" key="4">
    <source>
        <dbReference type="Proteomes" id="UP000620591"/>
    </source>
</evidence>
<proteinExistence type="predicted"/>
<dbReference type="InterPro" id="IPR013078">
    <property type="entry name" value="His_Pase_superF_clade-1"/>
</dbReference>
<dbReference type="Proteomes" id="UP000620591">
    <property type="component" value="Unassembled WGS sequence"/>
</dbReference>
<accession>A0A8I0EV55</accession>
<feature type="active site" description="Tele-phosphohistidine intermediate" evidence="1">
    <location>
        <position position="10"/>
    </location>
</feature>
<dbReference type="EMBL" id="JACTVM010000003">
    <property type="protein sequence ID" value="MBC9226966.1"/>
    <property type="molecule type" value="Genomic_DNA"/>
</dbReference>
<dbReference type="RefSeq" id="WP_187769670.1">
    <property type="nucleotide sequence ID" value="NZ_JACTVM010000003.1"/>
</dbReference>
<feature type="binding site" evidence="2">
    <location>
        <position position="59"/>
    </location>
    <ligand>
        <name>substrate</name>
    </ligand>
</feature>
<dbReference type="Gene3D" id="3.40.50.1240">
    <property type="entry name" value="Phosphoglycerate mutase-like"/>
    <property type="match status" value="1"/>
</dbReference>